<name>A0AB33CW58_XANCI</name>
<feature type="signal peptide" evidence="1">
    <location>
        <begin position="1"/>
        <end position="20"/>
    </location>
</feature>
<keyword evidence="2" id="KW-0614">Plasmid</keyword>
<protein>
    <submittedName>
        <fullName evidence="2">Uncharacterized protein</fullName>
    </submittedName>
</protein>
<proteinExistence type="predicted"/>
<geneLocation type="plasmid" evidence="3">
    <name>plb</name>
</geneLocation>
<evidence type="ECO:0000256" key="1">
    <source>
        <dbReference type="SAM" id="SignalP"/>
    </source>
</evidence>
<dbReference type="Proteomes" id="UP000198357">
    <property type="component" value="Plasmid plB"/>
</dbReference>
<organism evidence="2 3">
    <name type="scientific">Xanthomonas citri pv. vignicola</name>
    <dbReference type="NCBI Taxonomy" id="473426"/>
    <lineage>
        <taxon>Bacteria</taxon>
        <taxon>Pseudomonadati</taxon>
        <taxon>Pseudomonadota</taxon>
        <taxon>Gammaproteobacteria</taxon>
        <taxon>Lysobacterales</taxon>
        <taxon>Lysobacteraceae</taxon>
        <taxon>Xanthomonas</taxon>
    </lineage>
</organism>
<dbReference type="EMBL" id="CP022266">
    <property type="protein sequence ID" value="ASK94866.1"/>
    <property type="molecule type" value="Genomic_DNA"/>
</dbReference>
<evidence type="ECO:0000313" key="3">
    <source>
        <dbReference type="Proteomes" id="UP000198357"/>
    </source>
</evidence>
<dbReference type="AlphaFoldDB" id="A0AB33CW58"/>
<keyword evidence="1" id="KW-0732">Signal</keyword>
<accession>A0AB33CW58</accession>
<sequence length="85" mass="9174">MPIQNLSILLAACIASTALAVPPSGGNWTTIAGYHPGMGKEAARKVGLANWGIRRSEKAFQVCNRRGQLFPECTVARDRCRPCAF</sequence>
<evidence type="ECO:0000313" key="2">
    <source>
        <dbReference type="EMBL" id="ASK94866.1"/>
    </source>
</evidence>
<gene>
    <name evidence="2" type="ORF">XcvCFBP7111P_25750</name>
</gene>
<feature type="chain" id="PRO_5044253147" evidence="1">
    <location>
        <begin position="21"/>
        <end position="85"/>
    </location>
</feature>
<reference evidence="2 3" key="1">
    <citation type="submission" date="2017-06" db="EMBL/GenBank/DDBJ databases">
        <title>First complete genome sequences of Xanthomonas citri pv. vignicola strains CFBP 7111, CFBP 7112 and CFBP 7113 using long-read technology.</title>
        <authorList>
            <person name="Ruh M."/>
            <person name="Briand M."/>
            <person name="Bonneau S."/>
            <person name="Jacques M.A."/>
            <person name="Chen N.W.G."/>
        </authorList>
    </citation>
    <scope>NUCLEOTIDE SEQUENCE [LARGE SCALE GENOMIC DNA]</scope>
    <source>
        <strain evidence="2 3">CFBP7111</strain>
        <plasmid evidence="3">plb</plasmid>
    </source>
</reference>